<evidence type="ECO:0000313" key="2">
    <source>
        <dbReference type="EMBL" id="GBM55504.1"/>
    </source>
</evidence>
<gene>
    <name evidence="2" type="ORF">AVEN_264873_1</name>
</gene>
<feature type="region of interest" description="Disordered" evidence="1">
    <location>
        <begin position="1"/>
        <end position="27"/>
    </location>
</feature>
<organism evidence="2 3">
    <name type="scientific">Araneus ventricosus</name>
    <name type="common">Orbweaver spider</name>
    <name type="synonym">Epeira ventricosa</name>
    <dbReference type="NCBI Taxonomy" id="182803"/>
    <lineage>
        <taxon>Eukaryota</taxon>
        <taxon>Metazoa</taxon>
        <taxon>Ecdysozoa</taxon>
        <taxon>Arthropoda</taxon>
        <taxon>Chelicerata</taxon>
        <taxon>Arachnida</taxon>
        <taxon>Araneae</taxon>
        <taxon>Araneomorphae</taxon>
        <taxon>Entelegynae</taxon>
        <taxon>Araneoidea</taxon>
        <taxon>Araneidae</taxon>
        <taxon>Araneus</taxon>
    </lineage>
</organism>
<dbReference type="Proteomes" id="UP000499080">
    <property type="component" value="Unassembled WGS sequence"/>
</dbReference>
<feature type="compositionally biased region" description="Basic residues" evidence="1">
    <location>
        <begin position="1"/>
        <end position="17"/>
    </location>
</feature>
<evidence type="ECO:0000313" key="3">
    <source>
        <dbReference type="Proteomes" id="UP000499080"/>
    </source>
</evidence>
<proteinExistence type="predicted"/>
<reference evidence="2 3" key="1">
    <citation type="journal article" date="2019" name="Sci. Rep.">
        <title>Orb-weaving spider Araneus ventricosus genome elucidates the spidroin gene catalogue.</title>
        <authorList>
            <person name="Kono N."/>
            <person name="Nakamura H."/>
            <person name="Ohtoshi R."/>
            <person name="Moran D.A.P."/>
            <person name="Shinohara A."/>
            <person name="Yoshida Y."/>
            <person name="Fujiwara M."/>
            <person name="Mori M."/>
            <person name="Tomita M."/>
            <person name="Arakawa K."/>
        </authorList>
    </citation>
    <scope>NUCLEOTIDE SEQUENCE [LARGE SCALE GENOMIC DNA]</scope>
</reference>
<keyword evidence="3" id="KW-1185">Reference proteome</keyword>
<protein>
    <submittedName>
        <fullName evidence="2">Uncharacterized protein</fullName>
    </submittedName>
</protein>
<evidence type="ECO:0000256" key="1">
    <source>
        <dbReference type="SAM" id="MobiDB-lite"/>
    </source>
</evidence>
<dbReference type="EMBL" id="BGPR01001503">
    <property type="protein sequence ID" value="GBM55504.1"/>
    <property type="molecule type" value="Genomic_DNA"/>
</dbReference>
<dbReference type="AlphaFoldDB" id="A0A4Y2GTP8"/>
<comment type="caution">
    <text evidence="2">The sequence shown here is derived from an EMBL/GenBank/DDBJ whole genome shotgun (WGS) entry which is preliminary data.</text>
</comment>
<sequence length="84" mass="9816">MQKRYFPRNLKKHPPRRNAKEHSHVFLSPDDACDPPSHCSGQPVFSSVHARYRMFANKDMSRDGLLRLCYYTENPPEISLATRN</sequence>
<name>A0A4Y2GTP8_ARAVE</name>
<accession>A0A4Y2GTP8</accession>